<dbReference type="AlphaFoldDB" id="A0A0P1BBS0"/>
<dbReference type="GO" id="GO:0006749">
    <property type="term" value="P:glutathione metabolic process"/>
    <property type="evidence" value="ECO:0007669"/>
    <property type="project" value="TreeGrafter"/>
</dbReference>
<organism evidence="2 3">
    <name type="scientific">Ceraceosorus bombacis</name>
    <dbReference type="NCBI Taxonomy" id="401625"/>
    <lineage>
        <taxon>Eukaryota</taxon>
        <taxon>Fungi</taxon>
        <taxon>Dikarya</taxon>
        <taxon>Basidiomycota</taxon>
        <taxon>Ustilaginomycotina</taxon>
        <taxon>Exobasidiomycetes</taxon>
        <taxon>Ceraceosorales</taxon>
        <taxon>Ceraceosoraceae</taxon>
        <taxon>Ceraceosorus</taxon>
    </lineage>
</organism>
<protein>
    <submittedName>
        <fullName evidence="2">Glutathione S-transferase</fullName>
    </submittedName>
</protein>
<evidence type="ECO:0000313" key="3">
    <source>
        <dbReference type="Proteomes" id="UP000054845"/>
    </source>
</evidence>
<dbReference type="InterPro" id="IPR010987">
    <property type="entry name" value="Glutathione-S-Trfase_C-like"/>
</dbReference>
<sequence length="249" mass="27887">MMPATYKLKYWPTIPGRGEYVRLAFRAANVAFSDDDDVSELKSFITPRAGHFAPPVLEVEENGKKFSLSQTPAILAYLAPRLGLAGDGSEEDRAAVNAITLTILDLSNETHDTHHPIATSLYYEDQKSEAKSRAHDFRQNRVPKFFGHFAKLVSENPTKSGLLHGDKVTTADLTLFQVVEGLTYAFPKYIKSLTASSKAASQVAPVFALRDKVAQHPALVKYLNSKDRREFNEYGLFRHYAELDSEYEE</sequence>
<dbReference type="SUPFAM" id="SSF47616">
    <property type="entry name" value="GST C-terminal domain-like"/>
    <property type="match status" value="1"/>
</dbReference>
<dbReference type="GO" id="GO:0004364">
    <property type="term" value="F:glutathione transferase activity"/>
    <property type="evidence" value="ECO:0007669"/>
    <property type="project" value="TreeGrafter"/>
</dbReference>
<evidence type="ECO:0000313" key="2">
    <source>
        <dbReference type="EMBL" id="CEH13558.1"/>
    </source>
</evidence>
<dbReference type="InterPro" id="IPR036249">
    <property type="entry name" value="Thioredoxin-like_sf"/>
</dbReference>
<keyword evidence="3" id="KW-1185">Reference proteome</keyword>
<dbReference type="STRING" id="401625.A0A0P1BBS0"/>
<dbReference type="PROSITE" id="PS50405">
    <property type="entry name" value="GST_CTER"/>
    <property type="match status" value="1"/>
</dbReference>
<dbReference type="Pfam" id="PF14497">
    <property type="entry name" value="GST_C_3"/>
    <property type="match status" value="1"/>
</dbReference>
<keyword evidence="2" id="KW-0808">Transferase</keyword>
<dbReference type="SUPFAM" id="SSF52833">
    <property type="entry name" value="Thioredoxin-like"/>
    <property type="match status" value="1"/>
</dbReference>
<dbReference type="OrthoDB" id="414243at2759"/>
<dbReference type="Gene3D" id="3.40.30.10">
    <property type="entry name" value="Glutaredoxin"/>
    <property type="match status" value="1"/>
</dbReference>
<feature type="domain" description="GST C-terminal" evidence="1">
    <location>
        <begin position="89"/>
        <end position="236"/>
    </location>
</feature>
<dbReference type="PANTHER" id="PTHR11571:SF263">
    <property type="entry name" value="GLUTATHIONE S-TRANSFERASE"/>
    <property type="match status" value="1"/>
</dbReference>
<dbReference type="PANTHER" id="PTHR11571">
    <property type="entry name" value="GLUTATHIONE S-TRANSFERASE"/>
    <property type="match status" value="1"/>
</dbReference>
<dbReference type="InterPro" id="IPR036282">
    <property type="entry name" value="Glutathione-S-Trfase_C_sf"/>
</dbReference>
<accession>A0A0P1BBS0</accession>
<dbReference type="InterPro" id="IPR050213">
    <property type="entry name" value="GST_superfamily"/>
</dbReference>
<dbReference type="InterPro" id="IPR004046">
    <property type="entry name" value="GST_C"/>
</dbReference>
<dbReference type="CDD" id="cd03192">
    <property type="entry name" value="GST_C_Sigma_like"/>
    <property type="match status" value="1"/>
</dbReference>
<evidence type="ECO:0000259" key="1">
    <source>
        <dbReference type="PROSITE" id="PS50405"/>
    </source>
</evidence>
<proteinExistence type="predicted"/>
<dbReference type="Proteomes" id="UP000054845">
    <property type="component" value="Unassembled WGS sequence"/>
</dbReference>
<name>A0A0P1BBS0_9BASI</name>
<dbReference type="Gene3D" id="1.20.1050.10">
    <property type="match status" value="1"/>
</dbReference>
<reference evidence="2 3" key="1">
    <citation type="submission" date="2014-09" db="EMBL/GenBank/DDBJ databases">
        <authorList>
            <person name="Magalhaes I.L.F."/>
            <person name="Oliveira U."/>
            <person name="Santos F.R."/>
            <person name="Vidigal T.H.D.A."/>
            <person name="Brescovit A.D."/>
            <person name="Santos A.J."/>
        </authorList>
    </citation>
    <scope>NUCLEOTIDE SEQUENCE [LARGE SCALE GENOMIC DNA]</scope>
</reference>
<dbReference type="EMBL" id="CCYA01000221">
    <property type="protein sequence ID" value="CEH13558.1"/>
    <property type="molecule type" value="Genomic_DNA"/>
</dbReference>